<gene>
    <name evidence="1" type="ORF">RCOM_0193870</name>
</gene>
<protein>
    <submittedName>
        <fullName evidence="1">Uncharacterized protein</fullName>
    </submittedName>
</protein>
<dbReference type="InParanoid" id="B9T1D0"/>
<organism evidence="1 2">
    <name type="scientific">Ricinus communis</name>
    <name type="common">Castor bean</name>
    <dbReference type="NCBI Taxonomy" id="3988"/>
    <lineage>
        <taxon>Eukaryota</taxon>
        <taxon>Viridiplantae</taxon>
        <taxon>Streptophyta</taxon>
        <taxon>Embryophyta</taxon>
        <taxon>Tracheophyta</taxon>
        <taxon>Spermatophyta</taxon>
        <taxon>Magnoliopsida</taxon>
        <taxon>eudicotyledons</taxon>
        <taxon>Gunneridae</taxon>
        <taxon>Pentapetalae</taxon>
        <taxon>rosids</taxon>
        <taxon>fabids</taxon>
        <taxon>Malpighiales</taxon>
        <taxon>Euphorbiaceae</taxon>
        <taxon>Acalyphoideae</taxon>
        <taxon>Acalypheae</taxon>
        <taxon>Ricinus</taxon>
    </lineage>
</organism>
<sequence length="86" mass="9931">MEMVYITDFGALEIFIRNLMHAIIINQSMKTASMPSKGYCVQRPFWILNCRKPRILGTFLKLLEILQQSNFSLIVPDILGSVKRID</sequence>
<keyword evidence="2" id="KW-1185">Reference proteome</keyword>
<dbReference type="Proteomes" id="UP000008311">
    <property type="component" value="Unassembled WGS sequence"/>
</dbReference>
<dbReference type="EMBL" id="EQ974333">
    <property type="protein sequence ID" value="EEF30339.1"/>
    <property type="molecule type" value="Genomic_DNA"/>
</dbReference>
<accession>B9T1D0</accession>
<evidence type="ECO:0000313" key="1">
    <source>
        <dbReference type="EMBL" id="EEF30339.1"/>
    </source>
</evidence>
<evidence type="ECO:0000313" key="2">
    <source>
        <dbReference type="Proteomes" id="UP000008311"/>
    </source>
</evidence>
<name>B9T1D0_RICCO</name>
<proteinExistence type="predicted"/>
<dbReference type="AlphaFoldDB" id="B9T1D0"/>
<reference evidence="2" key="1">
    <citation type="journal article" date="2010" name="Nat. Biotechnol.">
        <title>Draft genome sequence of the oilseed species Ricinus communis.</title>
        <authorList>
            <person name="Chan A.P."/>
            <person name="Crabtree J."/>
            <person name="Zhao Q."/>
            <person name="Lorenzi H."/>
            <person name="Orvis J."/>
            <person name="Puiu D."/>
            <person name="Melake-Berhan A."/>
            <person name="Jones K.M."/>
            <person name="Redman J."/>
            <person name="Chen G."/>
            <person name="Cahoon E.B."/>
            <person name="Gedil M."/>
            <person name="Stanke M."/>
            <person name="Haas B.J."/>
            <person name="Wortman J.R."/>
            <person name="Fraser-Liggett C.M."/>
            <person name="Ravel J."/>
            <person name="Rabinowicz P.D."/>
        </authorList>
    </citation>
    <scope>NUCLEOTIDE SEQUENCE [LARGE SCALE GENOMIC DNA]</scope>
    <source>
        <strain evidence="2">cv. Hale</strain>
    </source>
</reference>